<accession>R9UN69</accession>
<evidence type="ECO:0000313" key="2">
    <source>
        <dbReference type="Proteomes" id="UP000007392"/>
    </source>
</evidence>
<dbReference type="Proteomes" id="UP000007392">
    <property type="component" value="Chromosome"/>
</dbReference>
<dbReference type="KEGG" id="pmw:B2K_39500"/>
<proteinExistence type="predicted"/>
<sequence length="85" mass="9596">MIWKSDTRTGKQLADAGILGPLMSKLNSADQTNLEQKQVQSHMYQPQPQDRLDQPAYSYNAILPSCSKERVREAVVSQRWSNSAC</sequence>
<dbReference type="EMBL" id="CP003422">
    <property type="protein sequence ID" value="AGN70708.1"/>
    <property type="molecule type" value="Genomic_DNA"/>
</dbReference>
<reference evidence="1 2" key="1">
    <citation type="submission" date="2013-06" db="EMBL/GenBank/DDBJ databases">
        <title>Complete genome sequence of Paenibacillus mucilaginosus K02.</title>
        <authorList>
            <person name="Xiao B."/>
            <person name="Sun L."/>
            <person name="Xiao L."/>
            <person name="Lian B."/>
        </authorList>
    </citation>
    <scope>NUCLEOTIDE SEQUENCE [LARGE SCALE GENOMIC DNA]</scope>
    <source>
        <strain evidence="1 2">K02</strain>
    </source>
</reference>
<gene>
    <name evidence="1" type="ORF">B2K_39500</name>
</gene>
<evidence type="ECO:0000313" key="1">
    <source>
        <dbReference type="EMBL" id="AGN70708.1"/>
    </source>
</evidence>
<protein>
    <submittedName>
        <fullName evidence="1">Uncharacterized protein</fullName>
    </submittedName>
</protein>
<dbReference type="HOGENOM" id="CLU_2509544_0_0_9"/>
<dbReference type="AlphaFoldDB" id="R9UN69"/>
<name>R9UN69_9BACL</name>
<organism evidence="1 2">
    <name type="scientific">Paenibacillus mucilaginosus K02</name>
    <dbReference type="NCBI Taxonomy" id="997761"/>
    <lineage>
        <taxon>Bacteria</taxon>
        <taxon>Bacillati</taxon>
        <taxon>Bacillota</taxon>
        <taxon>Bacilli</taxon>
        <taxon>Bacillales</taxon>
        <taxon>Paenibacillaceae</taxon>
        <taxon>Paenibacillus</taxon>
    </lineage>
</organism>